<name>A0A8H7SPK3_9FUNG</name>
<proteinExistence type="predicted"/>
<accession>A0A8H7SPK3</accession>
<organism evidence="2 3">
    <name type="scientific">Thamnidium elegans</name>
    <dbReference type="NCBI Taxonomy" id="101142"/>
    <lineage>
        <taxon>Eukaryota</taxon>
        <taxon>Fungi</taxon>
        <taxon>Fungi incertae sedis</taxon>
        <taxon>Mucoromycota</taxon>
        <taxon>Mucoromycotina</taxon>
        <taxon>Mucoromycetes</taxon>
        <taxon>Mucorales</taxon>
        <taxon>Mucorineae</taxon>
        <taxon>Mucoraceae</taxon>
        <taxon>Thamnidium</taxon>
    </lineage>
</organism>
<protein>
    <submittedName>
        <fullName evidence="2">Uncharacterized protein</fullName>
    </submittedName>
</protein>
<dbReference type="EMBL" id="JAEPRE010000052">
    <property type="protein sequence ID" value="KAG2234464.1"/>
    <property type="molecule type" value="Genomic_DNA"/>
</dbReference>
<gene>
    <name evidence="2" type="ORF">INT48_004843</name>
</gene>
<dbReference type="AlphaFoldDB" id="A0A8H7SPK3"/>
<evidence type="ECO:0000256" key="1">
    <source>
        <dbReference type="SAM" id="MobiDB-lite"/>
    </source>
</evidence>
<reference evidence="2" key="1">
    <citation type="submission" date="2021-01" db="EMBL/GenBank/DDBJ databases">
        <title>Metabolic potential, ecology and presence of endohyphal bacteria is reflected in genomic diversity of Mucoromycotina.</title>
        <authorList>
            <person name="Muszewska A."/>
            <person name="Okrasinska A."/>
            <person name="Steczkiewicz K."/>
            <person name="Drgas O."/>
            <person name="Orlowska M."/>
            <person name="Perlinska-Lenart U."/>
            <person name="Aleksandrzak-Piekarczyk T."/>
            <person name="Szatraj K."/>
            <person name="Zielenkiewicz U."/>
            <person name="Pilsyk S."/>
            <person name="Malc E."/>
            <person name="Mieczkowski P."/>
            <person name="Kruszewska J.S."/>
            <person name="Biernat P."/>
            <person name="Pawlowska J."/>
        </authorList>
    </citation>
    <scope>NUCLEOTIDE SEQUENCE</scope>
    <source>
        <strain evidence="2">WA0000018081</strain>
    </source>
</reference>
<dbReference type="Proteomes" id="UP000613177">
    <property type="component" value="Unassembled WGS sequence"/>
</dbReference>
<feature type="region of interest" description="Disordered" evidence="1">
    <location>
        <begin position="1"/>
        <end position="28"/>
    </location>
</feature>
<evidence type="ECO:0000313" key="2">
    <source>
        <dbReference type="EMBL" id="KAG2234464.1"/>
    </source>
</evidence>
<evidence type="ECO:0000313" key="3">
    <source>
        <dbReference type="Proteomes" id="UP000613177"/>
    </source>
</evidence>
<keyword evidence="3" id="KW-1185">Reference proteome</keyword>
<comment type="caution">
    <text evidence="2">The sequence shown here is derived from an EMBL/GenBank/DDBJ whole genome shotgun (WGS) entry which is preliminary data.</text>
</comment>
<sequence>MRRKKEQIGTYTHEPTAIKPPPSFNKPKKKEVLEASDIEKKNINYWKDSVKDNFEDIKKPLLKVEDKISEDSEDNSADLPPQFKEVFMAEKSYVSIGDQFELAHILPHGYLQEDIAVPNPIDVQILKNEVCMSNYNQLFQDSHLELIHSTYYGTKGTETSSLVNFRQMLSDKVIANKALNGHLRSFLIIHLASECDRVFKVKKEKLQKKREGKQVRRVTNFIIPESLYQ</sequence>